<comment type="subcellular location">
    <subcellularLocation>
        <location evidence="1">Cell membrane</location>
        <topology evidence="1">Multi-pass membrane protein</topology>
    </subcellularLocation>
</comment>
<evidence type="ECO:0000256" key="5">
    <source>
        <dbReference type="ARBA" id="ARBA00023136"/>
    </source>
</evidence>
<dbReference type="InterPro" id="IPR003752">
    <property type="entry name" value="DiS_bond_form_DsbB/BdbC"/>
</dbReference>
<keyword evidence="2" id="KW-1003">Cell membrane</keyword>
<feature type="transmembrane region" description="Helical" evidence="6">
    <location>
        <begin position="130"/>
        <end position="155"/>
    </location>
</feature>
<comment type="caution">
    <text evidence="7">The sequence shown here is derived from an EMBL/GenBank/DDBJ whole genome shotgun (WGS) entry which is preliminary data.</text>
</comment>
<dbReference type="RefSeq" id="WP_377744900.1">
    <property type="nucleotide sequence ID" value="NZ_JBHRXJ010000009.1"/>
</dbReference>
<sequence length="168" mass="17512">MNAYSRGFPPRQIALTAAAGSAALLIAALGFQALGYAPCELCILQRWPHLVAALIGVAIWRLGWNRALAALGLLAALTATGLAIYHSGVELKLWQGPQACSGGVSGIANMSTQDLLTVIEAAPMVRCSDVAWSFLGISMAGWNAICSAVLSALWLTSLRGRQPVHGTA</sequence>
<name>A0ABV7R7C2_9RHOB</name>
<feature type="transmembrane region" description="Helical" evidence="6">
    <location>
        <begin position="67"/>
        <end position="85"/>
    </location>
</feature>
<dbReference type="InterPro" id="IPR023380">
    <property type="entry name" value="DsbB-like_sf"/>
</dbReference>
<protein>
    <submittedName>
        <fullName evidence="7">Disulfide bond formation protein B</fullName>
    </submittedName>
</protein>
<gene>
    <name evidence="7" type="ORF">ACFOMH_12790</name>
</gene>
<evidence type="ECO:0000256" key="4">
    <source>
        <dbReference type="ARBA" id="ARBA00022989"/>
    </source>
</evidence>
<keyword evidence="3 6" id="KW-0812">Transmembrane</keyword>
<dbReference type="PIRSF" id="PIRSF033913">
    <property type="entry name" value="S-S_format_DsbB"/>
    <property type="match status" value="1"/>
</dbReference>
<dbReference type="InterPro" id="IPR024199">
    <property type="entry name" value="Uncharacterised_DsbB"/>
</dbReference>
<dbReference type="SUPFAM" id="SSF158442">
    <property type="entry name" value="DsbB-like"/>
    <property type="match status" value="1"/>
</dbReference>
<dbReference type="Pfam" id="PF02600">
    <property type="entry name" value="DsbB"/>
    <property type="match status" value="1"/>
</dbReference>
<keyword evidence="4 6" id="KW-1133">Transmembrane helix</keyword>
<dbReference type="EMBL" id="JBHRXJ010000009">
    <property type="protein sequence ID" value="MFC3529052.1"/>
    <property type="molecule type" value="Genomic_DNA"/>
</dbReference>
<evidence type="ECO:0000313" key="7">
    <source>
        <dbReference type="EMBL" id="MFC3529052.1"/>
    </source>
</evidence>
<evidence type="ECO:0000256" key="1">
    <source>
        <dbReference type="ARBA" id="ARBA00004651"/>
    </source>
</evidence>
<keyword evidence="8" id="KW-1185">Reference proteome</keyword>
<dbReference type="Proteomes" id="UP001595721">
    <property type="component" value="Unassembled WGS sequence"/>
</dbReference>
<keyword evidence="5 6" id="KW-0472">Membrane</keyword>
<feature type="transmembrane region" description="Helical" evidence="6">
    <location>
        <begin position="43"/>
        <end position="60"/>
    </location>
</feature>
<evidence type="ECO:0000256" key="3">
    <source>
        <dbReference type="ARBA" id="ARBA00022692"/>
    </source>
</evidence>
<dbReference type="InterPro" id="IPR050183">
    <property type="entry name" value="DsbB"/>
</dbReference>
<proteinExistence type="predicted"/>
<dbReference type="Gene3D" id="1.20.1550.10">
    <property type="entry name" value="DsbB-like"/>
    <property type="match status" value="1"/>
</dbReference>
<dbReference type="PANTHER" id="PTHR36570">
    <property type="entry name" value="DISULFIDE BOND FORMATION PROTEIN B"/>
    <property type="match status" value="1"/>
</dbReference>
<organism evidence="7 8">
    <name type="scientific">Paracoccus mangrovi</name>
    <dbReference type="NCBI Taxonomy" id="1715645"/>
    <lineage>
        <taxon>Bacteria</taxon>
        <taxon>Pseudomonadati</taxon>
        <taxon>Pseudomonadota</taxon>
        <taxon>Alphaproteobacteria</taxon>
        <taxon>Rhodobacterales</taxon>
        <taxon>Paracoccaceae</taxon>
        <taxon>Paracoccus</taxon>
    </lineage>
</organism>
<evidence type="ECO:0000313" key="8">
    <source>
        <dbReference type="Proteomes" id="UP001595721"/>
    </source>
</evidence>
<accession>A0ABV7R7C2</accession>
<evidence type="ECO:0000256" key="6">
    <source>
        <dbReference type="SAM" id="Phobius"/>
    </source>
</evidence>
<dbReference type="PANTHER" id="PTHR36570:SF3">
    <property type="entry name" value="DISULFIDE BOND FORMATION PROTEIN B"/>
    <property type="match status" value="1"/>
</dbReference>
<feature type="transmembrane region" description="Helical" evidence="6">
    <location>
        <begin position="12"/>
        <end position="37"/>
    </location>
</feature>
<reference evidence="8" key="1">
    <citation type="journal article" date="2019" name="Int. J. Syst. Evol. Microbiol.">
        <title>The Global Catalogue of Microorganisms (GCM) 10K type strain sequencing project: providing services to taxonomists for standard genome sequencing and annotation.</title>
        <authorList>
            <consortium name="The Broad Institute Genomics Platform"/>
            <consortium name="The Broad Institute Genome Sequencing Center for Infectious Disease"/>
            <person name="Wu L."/>
            <person name="Ma J."/>
        </authorList>
    </citation>
    <scope>NUCLEOTIDE SEQUENCE [LARGE SCALE GENOMIC DNA]</scope>
    <source>
        <strain evidence="8">KCTC 42899</strain>
    </source>
</reference>
<evidence type="ECO:0000256" key="2">
    <source>
        <dbReference type="ARBA" id="ARBA00022475"/>
    </source>
</evidence>